<name>A0A914RRG8_PAREQ</name>
<keyword evidence="1" id="KW-1185">Reference proteome</keyword>
<dbReference type="WBParaSite" id="PEQ_0000453901-mRNA-1">
    <property type="protein sequence ID" value="PEQ_0000453901-mRNA-1"/>
    <property type="gene ID" value="PEQ_0000453901"/>
</dbReference>
<reference evidence="2" key="1">
    <citation type="submission" date="2022-11" db="UniProtKB">
        <authorList>
            <consortium name="WormBaseParasite"/>
        </authorList>
    </citation>
    <scope>IDENTIFICATION</scope>
</reference>
<accession>A0A914RRG8</accession>
<sequence>MACLSSLRGDRPQAVSIQALWQGEKELALHRALTAYREPLIQRPEMQFVCSHDLTALELLLYAMFYIALEVEDTKR</sequence>
<dbReference type="AlphaFoldDB" id="A0A914RRG8"/>
<protein>
    <submittedName>
        <fullName evidence="2">Uncharacterized protein</fullName>
    </submittedName>
</protein>
<dbReference type="Proteomes" id="UP000887564">
    <property type="component" value="Unplaced"/>
</dbReference>
<evidence type="ECO:0000313" key="1">
    <source>
        <dbReference type="Proteomes" id="UP000887564"/>
    </source>
</evidence>
<organism evidence="1 2">
    <name type="scientific">Parascaris equorum</name>
    <name type="common">Equine roundworm</name>
    <dbReference type="NCBI Taxonomy" id="6256"/>
    <lineage>
        <taxon>Eukaryota</taxon>
        <taxon>Metazoa</taxon>
        <taxon>Ecdysozoa</taxon>
        <taxon>Nematoda</taxon>
        <taxon>Chromadorea</taxon>
        <taxon>Rhabditida</taxon>
        <taxon>Spirurina</taxon>
        <taxon>Ascaridomorpha</taxon>
        <taxon>Ascaridoidea</taxon>
        <taxon>Ascarididae</taxon>
        <taxon>Parascaris</taxon>
    </lineage>
</organism>
<evidence type="ECO:0000313" key="2">
    <source>
        <dbReference type="WBParaSite" id="PEQ_0000453901-mRNA-1"/>
    </source>
</evidence>
<proteinExistence type="predicted"/>